<organism evidence="3 4">
    <name type="scientific">Streptomyces griseiscabiei</name>
    <dbReference type="NCBI Taxonomy" id="2993540"/>
    <lineage>
        <taxon>Bacteria</taxon>
        <taxon>Bacillati</taxon>
        <taxon>Actinomycetota</taxon>
        <taxon>Actinomycetes</taxon>
        <taxon>Kitasatosporales</taxon>
        <taxon>Streptomycetaceae</taxon>
        <taxon>Streptomyces</taxon>
    </lineage>
</organism>
<reference evidence="3 4" key="1">
    <citation type="journal article" date="2023" name="Microb. Genom.">
        <title>Mesoterricola silvestris gen. nov., sp. nov., Mesoterricola sediminis sp. nov., Geothrix oryzae sp. nov., Geothrix edaphica sp. nov., Geothrix rubra sp. nov., and Geothrix limicola sp. nov., six novel members of Acidobacteriota isolated from soils.</title>
        <authorList>
            <person name="Weisberg A.J."/>
            <person name="Pearce E."/>
            <person name="Kramer C.G."/>
            <person name="Chang J.H."/>
            <person name="Clarke C.R."/>
        </authorList>
    </citation>
    <scope>NUCLEOTIDE SEQUENCE [LARGE SCALE GENOMIC DNA]</scope>
    <source>
        <strain evidence="3 4">NRRL_B-2795</strain>
    </source>
</reference>
<sequence>MRAVARLSAGLLAAVALTLGFAPAASAAGPGRTAPTEPQPWEASRLPAGAGEFTAQCAGGCPQ</sequence>
<keyword evidence="4" id="KW-1185">Reference proteome</keyword>
<evidence type="ECO:0000313" key="3">
    <source>
        <dbReference type="EMBL" id="MDX2911186.1"/>
    </source>
</evidence>
<evidence type="ECO:0008006" key="5">
    <source>
        <dbReference type="Google" id="ProtNLM"/>
    </source>
</evidence>
<accession>A0ABU4L613</accession>
<gene>
    <name evidence="3" type="ORF">PV517_21105</name>
</gene>
<proteinExistence type="predicted"/>
<dbReference type="Proteomes" id="UP001271723">
    <property type="component" value="Unassembled WGS sequence"/>
</dbReference>
<evidence type="ECO:0000313" key="4">
    <source>
        <dbReference type="Proteomes" id="UP001271723"/>
    </source>
</evidence>
<name>A0ABU4L613_9ACTN</name>
<feature type="region of interest" description="Disordered" evidence="1">
    <location>
        <begin position="25"/>
        <end position="48"/>
    </location>
</feature>
<feature type="signal peptide" evidence="2">
    <location>
        <begin position="1"/>
        <end position="27"/>
    </location>
</feature>
<keyword evidence="2" id="KW-0732">Signal</keyword>
<dbReference type="RefSeq" id="WP_086754063.1">
    <property type="nucleotide sequence ID" value="NZ_JAGJBZ010000002.1"/>
</dbReference>
<evidence type="ECO:0000256" key="2">
    <source>
        <dbReference type="SAM" id="SignalP"/>
    </source>
</evidence>
<feature type="chain" id="PRO_5047298233" description="Secreted protein" evidence="2">
    <location>
        <begin position="28"/>
        <end position="63"/>
    </location>
</feature>
<dbReference type="EMBL" id="JARAVY010000008">
    <property type="protein sequence ID" value="MDX2911186.1"/>
    <property type="molecule type" value="Genomic_DNA"/>
</dbReference>
<feature type="compositionally biased region" description="Low complexity" evidence="1">
    <location>
        <begin position="25"/>
        <end position="36"/>
    </location>
</feature>
<evidence type="ECO:0000256" key="1">
    <source>
        <dbReference type="SAM" id="MobiDB-lite"/>
    </source>
</evidence>
<comment type="caution">
    <text evidence="3">The sequence shown here is derived from an EMBL/GenBank/DDBJ whole genome shotgun (WGS) entry which is preliminary data.</text>
</comment>
<protein>
    <recommendedName>
        <fullName evidence="5">Secreted protein</fullName>
    </recommendedName>
</protein>